<dbReference type="Proteomes" id="UP001324287">
    <property type="component" value="Chromosome"/>
</dbReference>
<sequence length="112" mass="11264">MQGGGDHGDAEPQPGRRLGRLEGTVGAGEAADEVAERIGHGLGEHLGDADRQCGAQGIAQPSGVLDGDVALLAGDPDLQGAAGGDELVQPLRGHTARGRLRCGEVTDPAQQV</sequence>
<protein>
    <submittedName>
        <fullName evidence="2">Uncharacterized protein</fullName>
    </submittedName>
</protein>
<keyword evidence="3" id="KW-1185">Reference proteome</keyword>
<evidence type="ECO:0000313" key="3">
    <source>
        <dbReference type="Proteomes" id="UP001324287"/>
    </source>
</evidence>
<evidence type="ECO:0000256" key="1">
    <source>
        <dbReference type="SAM" id="MobiDB-lite"/>
    </source>
</evidence>
<dbReference type="EMBL" id="CP141261">
    <property type="protein sequence ID" value="WRL67290.1"/>
    <property type="molecule type" value="Genomic_DNA"/>
</dbReference>
<evidence type="ECO:0000313" key="2">
    <source>
        <dbReference type="EMBL" id="WRL67290.1"/>
    </source>
</evidence>
<reference evidence="2 3" key="1">
    <citation type="submission" date="2023-12" db="EMBL/GenBank/DDBJ databases">
        <title>Blastococcus brunescens sp. nov., an actonobacterium isolated from sandstone collected in sahara desert.</title>
        <authorList>
            <person name="Gtari M."/>
            <person name="Ghodhbane F."/>
        </authorList>
    </citation>
    <scope>NUCLEOTIDE SEQUENCE [LARGE SCALE GENOMIC DNA]</scope>
    <source>
        <strain evidence="2 3">BMG 8361</strain>
    </source>
</reference>
<feature type="compositionally biased region" description="Basic and acidic residues" evidence="1">
    <location>
        <begin position="1"/>
        <end position="10"/>
    </location>
</feature>
<name>A0ABZ1B910_9ACTN</name>
<feature type="region of interest" description="Disordered" evidence="1">
    <location>
        <begin position="1"/>
        <end position="30"/>
    </location>
</feature>
<gene>
    <name evidence="2" type="ORF">U6N30_20910</name>
</gene>
<accession>A0ABZ1B910</accession>
<organism evidence="2 3">
    <name type="scientific">Blastococcus brunescens</name>
    <dbReference type="NCBI Taxonomy" id="1564165"/>
    <lineage>
        <taxon>Bacteria</taxon>
        <taxon>Bacillati</taxon>
        <taxon>Actinomycetota</taxon>
        <taxon>Actinomycetes</taxon>
        <taxon>Geodermatophilales</taxon>
        <taxon>Geodermatophilaceae</taxon>
        <taxon>Blastococcus</taxon>
    </lineage>
</organism>
<proteinExistence type="predicted"/>